<keyword evidence="2" id="KW-0067">ATP-binding</keyword>
<dbReference type="EMBL" id="DVKS01000043">
    <property type="protein sequence ID" value="HIT40953.1"/>
    <property type="molecule type" value="Genomic_DNA"/>
</dbReference>
<gene>
    <name evidence="4" type="ORF">IAB60_02450</name>
</gene>
<organism evidence="4 5">
    <name type="scientific">Candidatus Caccovicinus merdipullorum</name>
    <dbReference type="NCBI Taxonomy" id="2840724"/>
    <lineage>
        <taxon>Bacteria</taxon>
        <taxon>Bacillati</taxon>
        <taxon>Bacillota</taxon>
        <taxon>Clostridia</taxon>
        <taxon>Eubacteriales</taxon>
        <taxon>Candidatus Caccovicinus</taxon>
    </lineage>
</organism>
<feature type="domain" description="Stage III sporulation protein AA AAA+ ATPase" evidence="3">
    <location>
        <begin position="2"/>
        <end position="345"/>
    </location>
</feature>
<dbReference type="InterPro" id="IPR027417">
    <property type="entry name" value="P-loop_NTPase"/>
</dbReference>
<dbReference type="InterPro" id="IPR045735">
    <property type="entry name" value="Spore_III_AA_AAA+_ATPase"/>
</dbReference>
<evidence type="ECO:0000256" key="2">
    <source>
        <dbReference type="ARBA" id="ARBA00022840"/>
    </source>
</evidence>
<dbReference type="PANTHER" id="PTHR20953:SF3">
    <property type="entry name" value="P-LOOP CONTAINING NUCLEOSIDE TRIPHOSPHATE HYDROLASES SUPERFAMILY PROTEIN"/>
    <property type="match status" value="1"/>
</dbReference>
<evidence type="ECO:0000259" key="3">
    <source>
        <dbReference type="Pfam" id="PF19568"/>
    </source>
</evidence>
<comment type="caution">
    <text evidence="4">The sequence shown here is derived from an EMBL/GenBank/DDBJ whole genome shotgun (WGS) entry which is preliminary data.</text>
</comment>
<dbReference type="Gene3D" id="3.40.50.300">
    <property type="entry name" value="P-loop containing nucleotide triphosphate hydrolases"/>
    <property type="match status" value="1"/>
</dbReference>
<sequence>MDEMEQVIRIFPQKLREELRSARTGDFWAEEIRLRAGMPLLMRAEGKDWYLENGQPRKWRPLSSYDSGISCSIITPEDIRDTLEYMSRYSMYAFDEELRQGFLTIPGGHRVGLAGQAVLEGSRVKTLRNISFLNVRIARQIPGCADEVRPWLFQKGEFCSSLIISPPRCGKTTLLRDLIRQISNGKKKTAAPGEGWLDGSRIEALQTGMQKDEEESGLTVGVADERSELGACCQGKPQNDLGIRTDVLDACPKAQGIMMLIRSMSPQVVAVDEIGGMEDLEALRYGKNCGCRLLATVHGCSLEDIRKKPVLGELVEEGVFSRFIILESHGRPGQIRQILDERGSAVFGKRQEEGICAG</sequence>
<proteinExistence type="predicted"/>
<dbReference type="SUPFAM" id="SSF52540">
    <property type="entry name" value="P-loop containing nucleoside triphosphate hydrolases"/>
    <property type="match status" value="1"/>
</dbReference>
<evidence type="ECO:0000313" key="4">
    <source>
        <dbReference type="EMBL" id="HIT40953.1"/>
    </source>
</evidence>
<protein>
    <submittedName>
        <fullName evidence="4">Stage III sporulation protein AA</fullName>
    </submittedName>
</protein>
<dbReference type="GO" id="GO:0005524">
    <property type="term" value="F:ATP binding"/>
    <property type="evidence" value="ECO:0007669"/>
    <property type="project" value="UniProtKB-KW"/>
</dbReference>
<dbReference type="PANTHER" id="PTHR20953">
    <property type="entry name" value="KINASE-RELATED"/>
    <property type="match status" value="1"/>
</dbReference>
<reference evidence="4" key="1">
    <citation type="submission" date="2020-10" db="EMBL/GenBank/DDBJ databases">
        <authorList>
            <person name="Gilroy R."/>
        </authorList>
    </citation>
    <scope>NUCLEOTIDE SEQUENCE</scope>
    <source>
        <strain evidence="4">CHK123-3438</strain>
    </source>
</reference>
<dbReference type="Proteomes" id="UP000886860">
    <property type="component" value="Unassembled WGS sequence"/>
</dbReference>
<dbReference type="Pfam" id="PF19568">
    <property type="entry name" value="Spore_III_AA"/>
    <property type="match status" value="1"/>
</dbReference>
<reference evidence="4" key="2">
    <citation type="journal article" date="2021" name="PeerJ">
        <title>Extensive microbial diversity within the chicken gut microbiome revealed by metagenomics and culture.</title>
        <authorList>
            <person name="Gilroy R."/>
            <person name="Ravi A."/>
            <person name="Getino M."/>
            <person name="Pursley I."/>
            <person name="Horton D.L."/>
            <person name="Alikhan N.F."/>
            <person name="Baker D."/>
            <person name="Gharbi K."/>
            <person name="Hall N."/>
            <person name="Watson M."/>
            <person name="Adriaenssens E.M."/>
            <person name="Foster-Nyarko E."/>
            <person name="Jarju S."/>
            <person name="Secka A."/>
            <person name="Antonio M."/>
            <person name="Oren A."/>
            <person name="Chaudhuri R.R."/>
            <person name="La Ragione R."/>
            <person name="Hildebrand F."/>
            <person name="Pallen M.J."/>
        </authorList>
    </citation>
    <scope>NUCLEOTIDE SEQUENCE</scope>
    <source>
        <strain evidence="4">CHK123-3438</strain>
    </source>
</reference>
<dbReference type="AlphaFoldDB" id="A0A9D1GH45"/>
<name>A0A9D1GH45_9FIRM</name>
<accession>A0A9D1GH45</accession>
<evidence type="ECO:0000256" key="1">
    <source>
        <dbReference type="ARBA" id="ARBA00022741"/>
    </source>
</evidence>
<evidence type="ECO:0000313" key="5">
    <source>
        <dbReference type="Proteomes" id="UP000886860"/>
    </source>
</evidence>
<keyword evidence="1" id="KW-0547">Nucleotide-binding</keyword>